<keyword evidence="2 11" id="KW-0436">Ligase</keyword>
<comment type="function">
    <text evidence="11">Catalyzes the ATP-dependent conversion of 7-carboxy-7-deazaguanine (CDG) to 7-cyano-7-deazaguanine (preQ(0)).</text>
</comment>
<dbReference type="PANTHER" id="PTHR42914:SF1">
    <property type="entry name" value="7-CYANO-7-DEAZAGUANINE SYNTHASE"/>
    <property type="match status" value="1"/>
</dbReference>
<dbReference type="Pfam" id="PF06508">
    <property type="entry name" value="QueC"/>
    <property type="match status" value="1"/>
</dbReference>
<organism evidence="12 13">
    <name type="scientific">Bdellovibrio svalbardensis</name>
    <dbReference type="NCBI Taxonomy" id="2972972"/>
    <lineage>
        <taxon>Bacteria</taxon>
        <taxon>Pseudomonadati</taxon>
        <taxon>Bdellovibrionota</taxon>
        <taxon>Bdellovibrionia</taxon>
        <taxon>Bdellovibrionales</taxon>
        <taxon>Pseudobdellovibrionaceae</taxon>
        <taxon>Bdellovibrio</taxon>
    </lineage>
</organism>
<comment type="pathway">
    <text evidence="1 11">Purine metabolism; 7-cyano-7-deazaguanine biosynthesis.</text>
</comment>
<comment type="cofactor">
    <cofactor evidence="11">
        <name>Zn(2+)</name>
        <dbReference type="ChEBI" id="CHEBI:29105"/>
    </cofactor>
    <text evidence="11">Binds 1 zinc ion per subunit.</text>
</comment>
<sequence length="231" mass="25500">MRKSKKVVALLSSGLDSTVNVFEAIKHHHEVVLALTFNYGQRAAVKEIEHSAKIAKHLGIPHKVMDVTWFKDFNKSSLIVEDQAVPTGKDVEIDNLQKSGETAKSVWVPNRNGIFINIAAAYAEALGADAVIPGFNAEEAATFPDNSREFLEQATKSLWYSTANHVTVGCYTAHLNKPDIVRLGQGLKVPWELIWPCYFSGEKWCGECESCQRAKRAFASASINVGHLFKG</sequence>
<keyword evidence="5 11" id="KW-0671">Queuosine biosynthesis</keyword>
<dbReference type="PANTHER" id="PTHR42914">
    <property type="entry name" value="7-CYANO-7-DEAZAGUANINE SYNTHASE"/>
    <property type="match status" value="1"/>
</dbReference>
<name>A0ABT6DHK4_9BACT</name>
<dbReference type="InterPro" id="IPR014729">
    <property type="entry name" value="Rossmann-like_a/b/a_fold"/>
</dbReference>
<evidence type="ECO:0000256" key="11">
    <source>
        <dbReference type="HAMAP-Rule" id="MF_01633"/>
    </source>
</evidence>
<evidence type="ECO:0000256" key="8">
    <source>
        <dbReference type="ARBA" id="ARBA00037993"/>
    </source>
</evidence>
<evidence type="ECO:0000313" key="13">
    <source>
        <dbReference type="Proteomes" id="UP001152321"/>
    </source>
</evidence>
<dbReference type="InterPro" id="IPR018317">
    <property type="entry name" value="QueC"/>
</dbReference>
<feature type="binding site" evidence="11">
    <location>
        <position position="208"/>
    </location>
    <ligand>
        <name>Zn(2+)</name>
        <dbReference type="ChEBI" id="CHEBI:29105"/>
    </ligand>
</feature>
<protein>
    <recommendedName>
        <fullName evidence="9 11">7-cyano-7-deazaguanine synthase</fullName>
        <ecNumber evidence="9 11">6.3.4.20</ecNumber>
    </recommendedName>
    <alternativeName>
        <fullName evidence="11">7-cyano-7-carbaguanine synthase</fullName>
    </alternativeName>
    <alternativeName>
        <fullName evidence="11">PreQ(0) synthase</fullName>
    </alternativeName>
    <alternativeName>
        <fullName evidence="11">Queuosine biosynthesis protein QueC</fullName>
    </alternativeName>
</protein>
<keyword evidence="3 11" id="KW-0479">Metal-binding</keyword>
<dbReference type="EMBL" id="JANRMI010000002">
    <property type="protein sequence ID" value="MDG0816341.1"/>
    <property type="molecule type" value="Genomic_DNA"/>
</dbReference>
<evidence type="ECO:0000256" key="9">
    <source>
        <dbReference type="ARBA" id="ARBA00039149"/>
    </source>
</evidence>
<evidence type="ECO:0000313" key="12">
    <source>
        <dbReference type="EMBL" id="MDG0816341.1"/>
    </source>
</evidence>
<feature type="binding site" evidence="11">
    <location>
        <position position="197"/>
    </location>
    <ligand>
        <name>Zn(2+)</name>
        <dbReference type="ChEBI" id="CHEBI:29105"/>
    </ligand>
</feature>
<keyword evidence="7 11" id="KW-0067">ATP-binding</keyword>
<dbReference type="CDD" id="cd01995">
    <property type="entry name" value="QueC-like"/>
    <property type="match status" value="1"/>
</dbReference>
<dbReference type="Proteomes" id="UP001152321">
    <property type="component" value="Unassembled WGS sequence"/>
</dbReference>
<reference evidence="12" key="1">
    <citation type="submission" date="2022-08" db="EMBL/GenBank/DDBJ databases">
        <title>Novel Bdellovibrio Species Isolated from Svalbard: Designation Bdellovibrio svalbardensis.</title>
        <authorList>
            <person name="Mitchell R.J."/>
            <person name="Choi S.Y."/>
        </authorList>
    </citation>
    <scope>NUCLEOTIDE SEQUENCE</scope>
    <source>
        <strain evidence="12">PAP01</strain>
    </source>
</reference>
<evidence type="ECO:0000256" key="6">
    <source>
        <dbReference type="ARBA" id="ARBA00022833"/>
    </source>
</evidence>
<evidence type="ECO:0000256" key="10">
    <source>
        <dbReference type="ARBA" id="ARBA00047890"/>
    </source>
</evidence>
<gene>
    <name evidence="11 12" type="primary">queC</name>
    <name evidence="12" type="ORF">NWE73_08205</name>
</gene>
<feature type="binding site" evidence="11">
    <location>
        <position position="211"/>
    </location>
    <ligand>
        <name>Zn(2+)</name>
        <dbReference type="ChEBI" id="CHEBI:29105"/>
    </ligand>
</feature>
<dbReference type="HAMAP" id="MF_01633">
    <property type="entry name" value="QueC"/>
    <property type="match status" value="1"/>
</dbReference>
<keyword evidence="6 11" id="KW-0862">Zinc</keyword>
<comment type="catalytic activity">
    <reaction evidence="10 11">
        <text>7-carboxy-7-carbaguanine + NH4(+) + 2 ATP = 7-cyano-7-carbaguanine + 2 AMP + 2 diphosphate + 2 H(+)</text>
        <dbReference type="Rhea" id="RHEA:27982"/>
        <dbReference type="ChEBI" id="CHEBI:15378"/>
        <dbReference type="ChEBI" id="CHEBI:28938"/>
        <dbReference type="ChEBI" id="CHEBI:30616"/>
        <dbReference type="ChEBI" id="CHEBI:33019"/>
        <dbReference type="ChEBI" id="CHEBI:45075"/>
        <dbReference type="ChEBI" id="CHEBI:61036"/>
        <dbReference type="ChEBI" id="CHEBI:456215"/>
        <dbReference type="EC" id="6.3.4.20"/>
    </reaction>
</comment>
<proteinExistence type="inferred from homology"/>
<dbReference type="EC" id="6.3.4.20" evidence="9 11"/>
<evidence type="ECO:0000256" key="7">
    <source>
        <dbReference type="ARBA" id="ARBA00022840"/>
    </source>
</evidence>
<dbReference type="Gene3D" id="3.40.50.620">
    <property type="entry name" value="HUPs"/>
    <property type="match status" value="1"/>
</dbReference>
<feature type="binding site" evidence="11">
    <location>
        <position position="205"/>
    </location>
    <ligand>
        <name>Zn(2+)</name>
        <dbReference type="ChEBI" id="CHEBI:29105"/>
    </ligand>
</feature>
<dbReference type="PIRSF" id="PIRSF006293">
    <property type="entry name" value="ExsB"/>
    <property type="match status" value="1"/>
</dbReference>
<keyword evidence="4 11" id="KW-0547">Nucleotide-binding</keyword>
<evidence type="ECO:0000256" key="2">
    <source>
        <dbReference type="ARBA" id="ARBA00022598"/>
    </source>
</evidence>
<feature type="binding site" evidence="11">
    <location>
        <begin position="11"/>
        <end position="21"/>
    </location>
    <ligand>
        <name>ATP</name>
        <dbReference type="ChEBI" id="CHEBI:30616"/>
    </ligand>
</feature>
<comment type="similarity">
    <text evidence="8 11">Belongs to the QueC family.</text>
</comment>
<evidence type="ECO:0000256" key="5">
    <source>
        <dbReference type="ARBA" id="ARBA00022785"/>
    </source>
</evidence>
<evidence type="ECO:0000256" key="4">
    <source>
        <dbReference type="ARBA" id="ARBA00022741"/>
    </source>
</evidence>
<dbReference type="RefSeq" id="WP_277577819.1">
    <property type="nucleotide sequence ID" value="NZ_JANRMI010000002.1"/>
</dbReference>
<dbReference type="NCBIfam" id="TIGR00364">
    <property type="entry name" value="7-cyano-7-deazaguanine synthase QueC"/>
    <property type="match status" value="1"/>
</dbReference>
<dbReference type="SUPFAM" id="SSF52402">
    <property type="entry name" value="Adenine nucleotide alpha hydrolases-like"/>
    <property type="match status" value="1"/>
</dbReference>
<dbReference type="GO" id="GO:0016874">
    <property type="term" value="F:ligase activity"/>
    <property type="evidence" value="ECO:0007669"/>
    <property type="project" value="UniProtKB-KW"/>
</dbReference>
<comment type="caution">
    <text evidence="12">The sequence shown here is derived from an EMBL/GenBank/DDBJ whole genome shotgun (WGS) entry which is preliminary data.</text>
</comment>
<keyword evidence="13" id="KW-1185">Reference proteome</keyword>
<accession>A0ABT6DHK4</accession>
<evidence type="ECO:0000256" key="3">
    <source>
        <dbReference type="ARBA" id="ARBA00022723"/>
    </source>
</evidence>
<evidence type="ECO:0000256" key="1">
    <source>
        <dbReference type="ARBA" id="ARBA00005061"/>
    </source>
</evidence>